<dbReference type="NCBIfam" id="TIGR01640">
    <property type="entry name" value="F_box_assoc_1"/>
    <property type="match status" value="1"/>
</dbReference>
<protein>
    <submittedName>
        <fullName evidence="2">F-box domain-containing protein</fullName>
    </submittedName>
</protein>
<dbReference type="Proteomes" id="UP001237642">
    <property type="component" value="Unassembled WGS sequence"/>
</dbReference>
<dbReference type="Pfam" id="PF08268">
    <property type="entry name" value="FBA_3"/>
    <property type="match status" value="1"/>
</dbReference>
<dbReference type="SUPFAM" id="SSF117281">
    <property type="entry name" value="Kelch motif"/>
    <property type="match status" value="1"/>
</dbReference>
<dbReference type="Gene3D" id="1.20.1280.50">
    <property type="match status" value="1"/>
</dbReference>
<dbReference type="SUPFAM" id="SSF81383">
    <property type="entry name" value="F-box domain"/>
    <property type="match status" value="1"/>
</dbReference>
<evidence type="ECO:0000259" key="1">
    <source>
        <dbReference type="SMART" id="SM00256"/>
    </source>
</evidence>
<dbReference type="InterPro" id="IPR013187">
    <property type="entry name" value="F-box-assoc_dom_typ3"/>
</dbReference>
<dbReference type="InterPro" id="IPR036047">
    <property type="entry name" value="F-box-like_dom_sf"/>
</dbReference>
<dbReference type="AlphaFoldDB" id="A0AAD8MDS6"/>
<reference evidence="2" key="2">
    <citation type="submission" date="2023-05" db="EMBL/GenBank/DDBJ databases">
        <authorList>
            <person name="Schelkunov M.I."/>
        </authorList>
    </citation>
    <scope>NUCLEOTIDE SEQUENCE</scope>
    <source>
        <strain evidence="2">Hsosn_3</strain>
        <tissue evidence="2">Leaf</tissue>
    </source>
</reference>
<keyword evidence="3" id="KW-1185">Reference proteome</keyword>
<evidence type="ECO:0000313" key="2">
    <source>
        <dbReference type="EMBL" id="KAK1369004.1"/>
    </source>
</evidence>
<gene>
    <name evidence="2" type="ORF">POM88_035096</name>
</gene>
<dbReference type="EMBL" id="JAUIZM010000008">
    <property type="protein sequence ID" value="KAK1369004.1"/>
    <property type="molecule type" value="Genomic_DNA"/>
</dbReference>
<name>A0AAD8MDS6_9APIA</name>
<reference evidence="2" key="1">
    <citation type="submission" date="2023-02" db="EMBL/GenBank/DDBJ databases">
        <title>Genome of toxic invasive species Heracleum sosnowskyi carries increased number of genes despite the absence of recent whole-genome duplications.</title>
        <authorList>
            <person name="Schelkunov M."/>
            <person name="Shtratnikova V."/>
            <person name="Makarenko M."/>
            <person name="Klepikova A."/>
            <person name="Omelchenko D."/>
            <person name="Novikova G."/>
            <person name="Obukhova E."/>
            <person name="Bogdanov V."/>
            <person name="Penin A."/>
            <person name="Logacheva M."/>
        </authorList>
    </citation>
    <scope>NUCLEOTIDE SEQUENCE</scope>
    <source>
        <strain evidence="2">Hsosn_3</strain>
        <tissue evidence="2">Leaf</tissue>
    </source>
</reference>
<dbReference type="InterPro" id="IPR017451">
    <property type="entry name" value="F-box-assoc_interact_dom"/>
</dbReference>
<dbReference type="Pfam" id="PF00646">
    <property type="entry name" value="F-box"/>
    <property type="match status" value="1"/>
</dbReference>
<dbReference type="InterPro" id="IPR015915">
    <property type="entry name" value="Kelch-typ_b-propeller"/>
</dbReference>
<dbReference type="SMART" id="SM00256">
    <property type="entry name" value="FBOX"/>
    <property type="match status" value="2"/>
</dbReference>
<proteinExistence type="predicted"/>
<comment type="caution">
    <text evidence="2">The sequence shown here is derived from an EMBL/GenBank/DDBJ whole genome shotgun (WGS) entry which is preliminary data.</text>
</comment>
<organism evidence="2 3">
    <name type="scientific">Heracleum sosnowskyi</name>
    <dbReference type="NCBI Taxonomy" id="360622"/>
    <lineage>
        <taxon>Eukaryota</taxon>
        <taxon>Viridiplantae</taxon>
        <taxon>Streptophyta</taxon>
        <taxon>Embryophyta</taxon>
        <taxon>Tracheophyta</taxon>
        <taxon>Spermatophyta</taxon>
        <taxon>Magnoliopsida</taxon>
        <taxon>eudicotyledons</taxon>
        <taxon>Gunneridae</taxon>
        <taxon>Pentapetalae</taxon>
        <taxon>asterids</taxon>
        <taxon>campanulids</taxon>
        <taxon>Apiales</taxon>
        <taxon>Apiaceae</taxon>
        <taxon>Apioideae</taxon>
        <taxon>apioid superclade</taxon>
        <taxon>Tordylieae</taxon>
        <taxon>Tordyliinae</taxon>
        <taxon>Heracleum</taxon>
    </lineage>
</organism>
<accession>A0AAD8MDS6</accession>
<feature type="domain" description="F-box" evidence="1">
    <location>
        <begin position="29"/>
        <end position="70"/>
    </location>
</feature>
<sequence>MNYKLVKNHHQMASRSCYEGRSTTRITDLHLDIIEIHLLTKLGGQSLASLASTNRLLLTMICDKESLWKRIFLWNAGEICGMGINRAIPSRAVTVASHHLRHEILCRLPVKHLLRCGCVSKGWCSLIDSNAFVKKHLKRMIECNTRGIIFNGMGGEFYLADFDSLDDDSASVVQLDDSFNTLIYGAYIVGSANGLVCVVNTLRTELFLFNPSTRKSRKIPSAPSEFPKRFRRFDCGFGYDHVNDDYKVLKINNDDLYGKIIMVLYSLKTNEWTWIQNVPNNITDVTSNGICARGCVYFCAQNNHKSDIIIGFDFGLEQFEQVPFPGNETPVNFRLLPFEGSLCIILGCHSNSCIDVWVLNHSREDNHWDKAFSVELPREFGCCRPLAFSRSRKHVLLEMDDGEYMWYNFETKTIHDVKIRRIPTGVDCLLYTESLVQLKEQNKFLQNPSQDKHAKQKKRY</sequence>
<feature type="domain" description="F-box" evidence="1">
    <location>
        <begin position="96"/>
        <end position="136"/>
    </location>
</feature>
<dbReference type="PANTHER" id="PTHR31672:SF13">
    <property type="entry name" value="F-BOX PROTEIN CPR30-LIKE"/>
    <property type="match status" value="1"/>
</dbReference>
<dbReference type="InterPro" id="IPR050796">
    <property type="entry name" value="SCF_F-box_component"/>
</dbReference>
<dbReference type="PANTHER" id="PTHR31672">
    <property type="entry name" value="BNACNNG10540D PROTEIN"/>
    <property type="match status" value="1"/>
</dbReference>
<evidence type="ECO:0000313" key="3">
    <source>
        <dbReference type="Proteomes" id="UP001237642"/>
    </source>
</evidence>
<dbReference type="InterPro" id="IPR001810">
    <property type="entry name" value="F-box_dom"/>
</dbReference>